<feature type="domain" description="DUF402" evidence="2">
    <location>
        <begin position="70"/>
        <end position="184"/>
    </location>
</feature>
<proteinExistence type="predicted"/>
<dbReference type="Proteomes" id="UP000595374">
    <property type="component" value="Chromosome"/>
</dbReference>
<dbReference type="RefSeq" id="WP_198500159.1">
    <property type="nucleotide sequence ID" value="NZ_CP065989.1"/>
</dbReference>
<dbReference type="AlphaFoldDB" id="A0A7T4A0L2"/>
<evidence type="ECO:0000259" key="2">
    <source>
        <dbReference type="Pfam" id="PF04167"/>
    </source>
</evidence>
<dbReference type="InterPro" id="IPR007295">
    <property type="entry name" value="DUF402"/>
</dbReference>
<dbReference type="PANTHER" id="PTHR39159">
    <property type="match status" value="1"/>
</dbReference>
<dbReference type="InterPro" id="IPR035930">
    <property type="entry name" value="FomD-like_sf"/>
</dbReference>
<dbReference type="InterPro" id="IPR050212">
    <property type="entry name" value="Ntdp-like"/>
</dbReference>
<dbReference type="Pfam" id="PF04167">
    <property type="entry name" value="DUF402"/>
    <property type="match status" value="1"/>
</dbReference>
<protein>
    <submittedName>
        <fullName evidence="3">DUF402 domain-containing protein</fullName>
    </submittedName>
</protein>
<keyword evidence="1" id="KW-0378">Hydrolase</keyword>
<reference evidence="3 4" key="1">
    <citation type="submission" date="2020-12" db="EMBL/GenBank/DDBJ databases">
        <title>FDA dAtabase for Regulatory Grade micrObial Sequences (FDA-ARGOS): Supporting development and validation of Infectious Disease Dx tests.</title>
        <authorList>
            <person name="Sproer C."/>
            <person name="Gronow S."/>
            <person name="Severitt S."/>
            <person name="Schroder I."/>
            <person name="Tallon L."/>
            <person name="Sadzewicz L."/>
            <person name="Zhao X."/>
            <person name="Boylan J."/>
            <person name="Ott S."/>
            <person name="Bowen H."/>
            <person name="Vavikolanu K."/>
            <person name="Mehta A."/>
            <person name="Aluvathingal J."/>
            <person name="Nadendla S."/>
            <person name="Lowell S."/>
            <person name="Myers T."/>
            <person name="Yan Y."/>
            <person name="Sichtig H."/>
        </authorList>
    </citation>
    <scope>NUCLEOTIDE SEQUENCE [LARGE SCALE GENOMIC DNA]</scope>
    <source>
        <strain evidence="3 4">FDAARGOS_990</strain>
    </source>
</reference>
<evidence type="ECO:0000313" key="3">
    <source>
        <dbReference type="EMBL" id="QQB15135.1"/>
    </source>
</evidence>
<sequence length="214" mass="24088">MDDRRWHRGDAILWTYINPDFPDLVDQRPVTVVADDERHLAVWLAPETRLLHQVLADGSELRSAEGSARFTAPRAQAVRTWAGKGILAVFQPDTMHSVWFFESASGRRDSYYVNIEVPFARDSSGITTSDLVLDLVVAADGTHRFKDEDELEFAEAAGLFSSSDITSIREAAQRAVADVEEWRFPFGSGYESFQPDPSWPVPSLPHDATWDFET</sequence>
<organism evidence="3 4">
    <name type="scientific">Brevibacterium casei</name>
    <dbReference type="NCBI Taxonomy" id="33889"/>
    <lineage>
        <taxon>Bacteria</taxon>
        <taxon>Bacillati</taxon>
        <taxon>Actinomycetota</taxon>
        <taxon>Actinomycetes</taxon>
        <taxon>Micrococcales</taxon>
        <taxon>Brevibacteriaceae</taxon>
        <taxon>Brevibacterium</taxon>
    </lineage>
</organism>
<dbReference type="Gene3D" id="2.40.380.10">
    <property type="entry name" value="FomD-like"/>
    <property type="match status" value="1"/>
</dbReference>
<evidence type="ECO:0000256" key="1">
    <source>
        <dbReference type="ARBA" id="ARBA00022801"/>
    </source>
</evidence>
<gene>
    <name evidence="3" type="ORF">I6H47_04045</name>
</gene>
<evidence type="ECO:0000313" key="4">
    <source>
        <dbReference type="Proteomes" id="UP000595374"/>
    </source>
</evidence>
<dbReference type="PANTHER" id="PTHR39159:SF1">
    <property type="entry name" value="UPF0374 PROTEIN YGAC"/>
    <property type="match status" value="1"/>
</dbReference>
<dbReference type="GO" id="GO:0016787">
    <property type="term" value="F:hydrolase activity"/>
    <property type="evidence" value="ECO:0007669"/>
    <property type="project" value="UniProtKB-KW"/>
</dbReference>
<name>A0A7T4A0L2_9MICO</name>
<accession>A0A7T4A0L2</accession>
<dbReference type="EMBL" id="CP065989">
    <property type="protein sequence ID" value="QQB15135.1"/>
    <property type="molecule type" value="Genomic_DNA"/>
</dbReference>
<dbReference type="SUPFAM" id="SSF159234">
    <property type="entry name" value="FomD-like"/>
    <property type="match status" value="1"/>
</dbReference>